<dbReference type="PROSITE" id="PS00165">
    <property type="entry name" value="DEHYDRATASE_SER_THR"/>
    <property type="match status" value="1"/>
</dbReference>
<evidence type="ECO:0000256" key="9">
    <source>
        <dbReference type="ARBA" id="ARBA00049406"/>
    </source>
</evidence>
<dbReference type="GO" id="GO:0003941">
    <property type="term" value="F:L-serine ammonia-lyase activity"/>
    <property type="evidence" value="ECO:0007669"/>
    <property type="project" value="UniProtKB-EC"/>
</dbReference>
<evidence type="ECO:0000256" key="5">
    <source>
        <dbReference type="ARBA" id="ARBA00010869"/>
    </source>
</evidence>
<dbReference type="AlphaFoldDB" id="A0A8J9VDC3"/>
<dbReference type="Gene3D" id="3.40.50.1100">
    <property type="match status" value="2"/>
</dbReference>
<evidence type="ECO:0000256" key="3">
    <source>
        <dbReference type="ARBA" id="ARBA00001936"/>
    </source>
</evidence>
<dbReference type="CDD" id="cd01562">
    <property type="entry name" value="Thr-dehyd"/>
    <property type="match status" value="1"/>
</dbReference>
<evidence type="ECO:0000313" key="11">
    <source>
        <dbReference type="EMBL" id="CAH1233725.1"/>
    </source>
</evidence>
<comment type="catalytic activity">
    <reaction evidence="9">
        <text>L-serine = pyruvate + NH4(+)</text>
        <dbReference type="Rhea" id="RHEA:19169"/>
        <dbReference type="ChEBI" id="CHEBI:15361"/>
        <dbReference type="ChEBI" id="CHEBI:28938"/>
        <dbReference type="ChEBI" id="CHEBI:33384"/>
        <dbReference type="EC" id="4.3.1.17"/>
    </reaction>
</comment>
<feature type="domain" description="Tryptophan synthase beta chain-like PALP" evidence="10">
    <location>
        <begin position="20"/>
        <end position="315"/>
    </location>
</feature>
<dbReference type="GO" id="GO:0030378">
    <property type="term" value="F:serine racemase activity"/>
    <property type="evidence" value="ECO:0007669"/>
    <property type="project" value="TreeGrafter"/>
</dbReference>
<dbReference type="Pfam" id="PF00291">
    <property type="entry name" value="PALP"/>
    <property type="match status" value="1"/>
</dbReference>
<evidence type="ECO:0000256" key="7">
    <source>
        <dbReference type="ARBA" id="ARBA00022842"/>
    </source>
</evidence>
<accession>A0A8J9VDC3</accession>
<sequence length="327" mass="34768">MDADNVVTLKTVQKAADTLSGHVIMTPVQTDETLDLLSGRRLYLKCENFQKSGSFKFRGAYNAVSRLVNSNGSTANRLELVAGSTGNFACGLAMAAELHGVTAHMVMPDNSPECKRQMALSHGASLTLCEPAAQEIARTVNQVRDATGAIFISGAERPDVIAGHGTMGLELLRQVPDMDAVVMPVGTGGMLTGVSVAIKSICPEIRVYGAEPEVSNCAAMSLEKGERYAFPRFPQSVADGLNGNIGKLPWTYMQSNVDDIFTVSEDEIKNAMRLVWERMQMVIEPSGAVGVAAVLSDSFKARAGGCKNVAVILSGGNVDIDILSKIL</sequence>
<evidence type="ECO:0000256" key="6">
    <source>
        <dbReference type="ARBA" id="ARBA00012093"/>
    </source>
</evidence>
<dbReference type="EC" id="4.3.1.17" evidence="6"/>
<proteinExistence type="inferred from homology"/>
<comment type="cofactor">
    <cofactor evidence="1">
        <name>Ca(2+)</name>
        <dbReference type="ChEBI" id="CHEBI:29108"/>
    </cofactor>
</comment>
<dbReference type="GO" id="GO:0070179">
    <property type="term" value="P:D-serine biosynthetic process"/>
    <property type="evidence" value="ECO:0007669"/>
    <property type="project" value="TreeGrafter"/>
</dbReference>
<protein>
    <recommendedName>
        <fullName evidence="6">L-serine ammonia-lyase</fullName>
        <ecNumber evidence="6">4.3.1.17</ecNumber>
    </recommendedName>
</protein>
<dbReference type="OrthoDB" id="4418812at2759"/>
<evidence type="ECO:0000256" key="4">
    <source>
        <dbReference type="ARBA" id="ARBA00001946"/>
    </source>
</evidence>
<dbReference type="PANTHER" id="PTHR43050:SF1">
    <property type="entry name" value="SERINE RACEMASE"/>
    <property type="match status" value="1"/>
</dbReference>
<dbReference type="SUPFAM" id="SSF53686">
    <property type="entry name" value="Tryptophan synthase beta subunit-like PLP-dependent enzymes"/>
    <property type="match status" value="1"/>
</dbReference>
<evidence type="ECO:0000256" key="1">
    <source>
        <dbReference type="ARBA" id="ARBA00001913"/>
    </source>
</evidence>
<reference evidence="11" key="1">
    <citation type="submission" date="2022-01" db="EMBL/GenBank/DDBJ databases">
        <authorList>
            <person name="Braso-Vives M."/>
        </authorList>
    </citation>
    <scope>NUCLEOTIDE SEQUENCE</scope>
</reference>
<keyword evidence="8" id="KW-0663">Pyridoxal phosphate</keyword>
<dbReference type="PANTHER" id="PTHR43050">
    <property type="entry name" value="SERINE / THREONINE RACEMASE FAMILY MEMBER"/>
    <property type="match status" value="1"/>
</dbReference>
<comment type="cofactor">
    <cofactor evidence="3">
        <name>Mn(2+)</name>
        <dbReference type="ChEBI" id="CHEBI:29035"/>
    </cofactor>
</comment>
<dbReference type="InterPro" id="IPR000634">
    <property type="entry name" value="Ser/Thr_deHydtase_PyrdxlP-BS"/>
</dbReference>
<dbReference type="GO" id="GO:0018114">
    <property type="term" value="F:threonine racemase activity"/>
    <property type="evidence" value="ECO:0007669"/>
    <property type="project" value="TreeGrafter"/>
</dbReference>
<dbReference type="Proteomes" id="UP000838412">
    <property type="component" value="Chromosome 1"/>
</dbReference>
<dbReference type="InterPro" id="IPR036052">
    <property type="entry name" value="TrpB-like_PALP_sf"/>
</dbReference>
<comment type="cofactor">
    <cofactor evidence="2">
        <name>pyridoxal 5'-phosphate</name>
        <dbReference type="ChEBI" id="CHEBI:597326"/>
    </cofactor>
</comment>
<dbReference type="FunFam" id="3.40.50.1100:FF:000095">
    <property type="entry name" value="serine racemase isoform X2"/>
    <property type="match status" value="1"/>
</dbReference>
<name>A0A8J9VDC3_BRALA</name>
<dbReference type="EMBL" id="OV696686">
    <property type="protein sequence ID" value="CAH1233725.1"/>
    <property type="molecule type" value="Genomic_DNA"/>
</dbReference>
<keyword evidence="7" id="KW-0460">Magnesium</keyword>
<comment type="similarity">
    <text evidence="5">Belongs to the serine/threonine dehydratase family.</text>
</comment>
<dbReference type="GO" id="GO:0005524">
    <property type="term" value="F:ATP binding"/>
    <property type="evidence" value="ECO:0007669"/>
    <property type="project" value="TreeGrafter"/>
</dbReference>
<gene>
    <name evidence="11" type="primary">SRR</name>
    <name evidence="11" type="ORF">BLAG_LOCUS2382</name>
</gene>
<keyword evidence="12" id="KW-1185">Reference proteome</keyword>
<evidence type="ECO:0000256" key="2">
    <source>
        <dbReference type="ARBA" id="ARBA00001933"/>
    </source>
</evidence>
<evidence type="ECO:0000256" key="8">
    <source>
        <dbReference type="ARBA" id="ARBA00022898"/>
    </source>
</evidence>
<dbReference type="GO" id="GO:0030170">
    <property type="term" value="F:pyridoxal phosphate binding"/>
    <property type="evidence" value="ECO:0007669"/>
    <property type="project" value="InterPro"/>
</dbReference>
<comment type="cofactor">
    <cofactor evidence="4">
        <name>Mg(2+)</name>
        <dbReference type="ChEBI" id="CHEBI:18420"/>
    </cofactor>
</comment>
<evidence type="ECO:0000313" key="12">
    <source>
        <dbReference type="Proteomes" id="UP000838412"/>
    </source>
</evidence>
<organism evidence="11 12">
    <name type="scientific">Branchiostoma lanceolatum</name>
    <name type="common">Common lancelet</name>
    <name type="synonym">Amphioxus lanceolatum</name>
    <dbReference type="NCBI Taxonomy" id="7740"/>
    <lineage>
        <taxon>Eukaryota</taxon>
        <taxon>Metazoa</taxon>
        <taxon>Chordata</taxon>
        <taxon>Cephalochordata</taxon>
        <taxon>Leptocardii</taxon>
        <taxon>Amphioxiformes</taxon>
        <taxon>Branchiostomatidae</taxon>
        <taxon>Branchiostoma</taxon>
    </lineage>
</organism>
<dbReference type="InterPro" id="IPR001926">
    <property type="entry name" value="TrpB-like_PALP"/>
</dbReference>
<evidence type="ECO:0000259" key="10">
    <source>
        <dbReference type="Pfam" id="PF00291"/>
    </source>
</evidence>
<dbReference type="GO" id="GO:0000287">
    <property type="term" value="F:magnesium ion binding"/>
    <property type="evidence" value="ECO:0007669"/>
    <property type="project" value="TreeGrafter"/>
</dbReference>